<dbReference type="Proteomes" id="UP000410984">
    <property type="component" value="Unassembled WGS sequence"/>
</dbReference>
<keyword evidence="3" id="KW-1185">Reference proteome</keyword>
<protein>
    <recommendedName>
        <fullName evidence="1">DUF4440 domain-containing protein</fullName>
    </recommendedName>
</protein>
<evidence type="ECO:0000259" key="1">
    <source>
        <dbReference type="Pfam" id="PF14534"/>
    </source>
</evidence>
<feature type="domain" description="DUF4440" evidence="1">
    <location>
        <begin position="74"/>
        <end position="178"/>
    </location>
</feature>
<gene>
    <name evidence="2" type="ORF">MET9862_03262</name>
</gene>
<evidence type="ECO:0000313" key="2">
    <source>
        <dbReference type="EMBL" id="VUD72662.1"/>
    </source>
</evidence>
<dbReference type="Pfam" id="PF14534">
    <property type="entry name" value="DUF4440"/>
    <property type="match status" value="1"/>
</dbReference>
<proteinExistence type="predicted"/>
<dbReference type="InterPro" id="IPR032710">
    <property type="entry name" value="NTF2-like_dom_sf"/>
</dbReference>
<reference evidence="2 3" key="1">
    <citation type="submission" date="2019-06" db="EMBL/GenBank/DDBJ databases">
        <authorList>
            <person name="Rodrigo-Torres L."/>
            <person name="Arahal R. D."/>
            <person name="Lucena T."/>
        </authorList>
    </citation>
    <scope>NUCLEOTIDE SEQUENCE [LARGE SCALE GENOMIC DNA]</scope>
    <source>
        <strain evidence="2 3">SB0023/3</strain>
    </source>
</reference>
<dbReference type="AlphaFoldDB" id="A0A509EF48"/>
<dbReference type="SUPFAM" id="SSF54427">
    <property type="entry name" value="NTF2-like"/>
    <property type="match status" value="1"/>
</dbReference>
<dbReference type="InterPro" id="IPR027843">
    <property type="entry name" value="DUF4440"/>
</dbReference>
<dbReference type="Gene3D" id="3.10.450.50">
    <property type="match status" value="1"/>
</dbReference>
<dbReference type="EMBL" id="CABFPH010000047">
    <property type="protein sequence ID" value="VUD72662.1"/>
    <property type="molecule type" value="Genomic_DNA"/>
</dbReference>
<organism evidence="2 3">
    <name type="scientific">Methylobacterium symbioticum</name>
    <dbReference type="NCBI Taxonomy" id="2584084"/>
    <lineage>
        <taxon>Bacteria</taxon>
        <taxon>Pseudomonadati</taxon>
        <taxon>Pseudomonadota</taxon>
        <taxon>Alphaproteobacteria</taxon>
        <taxon>Hyphomicrobiales</taxon>
        <taxon>Methylobacteriaceae</taxon>
        <taxon>Methylobacterium</taxon>
    </lineage>
</organism>
<sequence length="185" mass="19855">MLSIGPDLYPRATPAGFRTIKDALESMFAEETANHIRPEETMTRAGAAALLFLAAAVLRPDAAAADQPLNEAQAAANAWDEVYNAGDMDRLSKLYAADAIVVTKGQPQSGTGIATFFSGLKAKGWDDHKVTVKSAQPKGDLLIATGRWAMSGPGEGGARKTFEGNWVNVLERRDGAWRSVLHTWN</sequence>
<name>A0A509EF48_9HYPH</name>
<evidence type="ECO:0000313" key="3">
    <source>
        <dbReference type="Proteomes" id="UP000410984"/>
    </source>
</evidence>
<accession>A0A509EF48</accession>